<protein>
    <submittedName>
        <fullName evidence="4">3-phosphonopyruvate decarboxylase</fullName>
    </submittedName>
</protein>
<dbReference type="PANTHER" id="PTHR42818">
    <property type="entry name" value="SULFOPYRUVATE DECARBOXYLASE SUBUNIT ALPHA"/>
    <property type="match status" value="1"/>
</dbReference>
<keyword evidence="2" id="KW-0456">Lyase</keyword>
<reference evidence="4 5" key="1">
    <citation type="submission" date="2014-12" db="EMBL/GenBank/DDBJ databases">
        <title>Draft genome sequence of Cohnella kolymensis strain B-2846.</title>
        <authorList>
            <person name="Karlyshev A.V."/>
            <person name="Kudryashova E.B."/>
        </authorList>
    </citation>
    <scope>NUCLEOTIDE SEQUENCE [LARGE SCALE GENOMIC DNA]</scope>
    <source>
        <strain evidence="4 5">VKM B-2846</strain>
    </source>
</reference>
<dbReference type="CDD" id="cd07035">
    <property type="entry name" value="TPP_PYR_POX_like"/>
    <property type="match status" value="1"/>
</dbReference>
<feature type="domain" description="Thiamine pyrophosphate enzyme TPP-binding" evidence="3">
    <location>
        <begin position="219"/>
        <end position="343"/>
    </location>
</feature>
<dbReference type="NCBIfam" id="TIGR03297">
    <property type="entry name" value="Ppyr-DeCO2ase"/>
    <property type="match status" value="1"/>
</dbReference>
<accession>A0ABR5A7J9</accession>
<keyword evidence="1" id="KW-0210">Decarboxylase</keyword>
<evidence type="ECO:0000256" key="1">
    <source>
        <dbReference type="ARBA" id="ARBA00022793"/>
    </source>
</evidence>
<evidence type="ECO:0000259" key="3">
    <source>
        <dbReference type="Pfam" id="PF02775"/>
    </source>
</evidence>
<dbReference type="InterPro" id="IPR051818">
    <property type="entry name" value="TPP_dependent_decarboxylase"/>
</dbReference>
<dbReference type="Gene3D" id="3.40.50.970">
    <property type="match status" value="2"/>
</dbReference>
<name>A0ABR5A7J9_9BACL</name>
<dbReference type="Proteomes" id="UP000054526">
    <property type="component" value="Unassembled WGS sequence"/>
</dbReference>
<evidence type="ECO:0000256" key="2">
    <source>
        <dbReference type="ARBA" id="ARBA00023239"/>
    </source>
</evidence>
<dbReference type="InterPro" id="IPR017684">
    <property type="entry name" value="Phosphono-pyrv_decarboxylase"/>
</dbReference>
<sequence>MNTRRFGKELQRIGFAFYSGVPCSYLNSLINYAINEGEYVAAANEGDGIAIASGALLGGKKPVVLMQNSGLANAVSPLVSLNYPFRIPILGFVSLRGEPGISDEPQHELMGRITEKLLDLMQVKWIYLSSDLKTAKRQLLLAAKYVDRNQPFFFVVRKGTFEQEPLKEQEFSLRANRQKAVKQTIDELPTRHQALKVIDSWKDSKTVLLATTGKTGRQLYEIKDAPGNLYMVGSMGCVGSLGLGLALTKQSFDIVSIDGDGSILMRMGSLATNGYYSPSNMIHILLDNNAHDSTGGQRTVSHNVNFVEVASACGYAKSIYVHNLNELHARLKEWKAAKELTFLYMRISSSSEEQLGRPAMKPYEVKERLQFYLNGGSPQAIGEGEES</sequence>
<comment type="caution">
    <text evidence="4">The sequence shown here is derived from an EMBL/GenBank/DDBJ whole genome shotgun (WGS) entry which is preliminary data.</text>
</comment>
<dbReference type="InterPro" id="IPR029061">
    <property type="entry name" value="THDP-binding"/>
</dbReference>
<organism evidence="4 5">
    <name type="scientific">Cohnella kolymensis</name>
    <dbReference type="NCBI Taxonomy" id="1590652"/>
    <lineage>
        <taxon>Bacteria</taxon>
        <taxon>Bacillati</taxon>
        <taxon>Bacillota</taxon>
        <taxon>Bacilli</taxon>
        <taxon>Bacillales</taxon>
        <taxon>Paenibacillaceae</taxon>
        <taxon>Cohnella</taxon>
    </lineage>
</organism>
<proteinExistence type="predicted"/>
<evidence type="ECO:0000313" key="5">
    <source>
        <dbReference type="Proteomes" id="UP000054526"/>
    </source>
</evidence>
<dbReference type="EMBL" id="JXAL01000003">
    <property type="protein sequence ID" value="KIL37051.1"/>
    <property type="molecule type" value="Genomic_DNA"/>
</dbReference>
<dbReference type="InterPro" id="IPR011766">
    <property type="entry name" value="TPP_enzyme_TPP-bd"/>
</dbReference>
<dbReference type="Pfam" id="PF02775">
    <property type="entry name" value="TPP_enzyme_C"/>
    <property type="match status" value="1"/>
</dbReference>
<dbReference type="PANTHER" id="PTHR42818:SF1">
    <property type="entry name" value="SULFOPYRUVATE DECARBOXYLASE"/>
    <property type="match status" value="1"/>
</dbReference>
<keyword evidence="5" id="KW-1185">Reference proteome</keyword>
<gene>
    <name evidence="4" type="ORF">SD71_04150</name>
</gene>
<dbReference type="SUPFAM" id="SSF52518">
    <property type="entry name" value="Thiamin diphosphate-binding fold (THDP-binding)"/>
    <property type="match status" value="2"/>
</dbReference>
<evidence type="ECO:0000313" key="4">
    <source>
        <dbReference type="EMBL" id="KIL37051.1"/>
    </source>
</evidence>